<dbReference type="AlphaFoldDB" id="A0A3B0X1I6"/>
<dbReference type="SUPFAM" id="SSF48403">
    <property type="entry name" value="Ankyrin repeat"/>
    <property type="match status" value="1"/>
</dbReference>
<dbReference type="InterPro" id="IPR036770">
    <property type="entry name" value="Ankyrin_rpt-contain_sf"/>
</dbReference>
<gene>
    <name evidence="3" type="ORF">MNBD_GAMMA04-1786</name>
</gene>
<sequence>MRAEDGETPLVDAIMSDNKKNFDILLAAGADVNARSNPFSDGSVGRTVLHIAASSNSNDRVMDLLAAGADPTALDALGHTFQTSFFMMNENIMTEEGKARREQVRAWLRERNI</sequence>
<evidence type="ECO:0000313" key="3">
    <source>
        <dbReference type="EMBL" id="VAW49694.1"/>
    </source>
</evidence>
<organism evidence="3">
    <name type="scientific">hydrothermal vent metagenome</name>
    <dbReference type="NCBI Taxonomy" id="652676"/>
    <lineage>
        <taxon>unclassified sequences</taxon>
        <taxon>metagenomes</taxon>
        <taxon>ecological metagenomes</taxon>
    </lineage>
</organism>
<dbReference type="PROSITE" id="PS50088">
    <property type="entry name" value="ANK_REPEAT"/>
    <property type="match status" value="2"/>
</dbReference>
<keyword evidence="2" id="KW-0040">ANK repeat</keyword>
<dbReference type="Pfam" id="PF12796">
    <property type="entry name" value="Ank_2"/>
    <property type="match status" value="1"/>
</dbReference>
<reference evidence="3" key="1">
    <citation type="submission" date="2018-06" db="EMBL/GenBank/DDBJ databases">
        <authorList>
            <person name="Zhirakovskaya E."/>
        </authorList>
    </citation>
    <scope>NUCLEOTIDE SEQUENCE</scope>
</reference>
<protein>
    <submittedName>
        <fullName evidence="3">Uncharacterized protein</fullName>
    </submittedName>
</protein>
<evidence type="ECO:0000256" key="1">
    <source>
        <dbReference type="ARBA" id="ARBA00022737"/>
    </source>
</evidence>
<dbReference type="InterPro" id="IPR051637">
    <property type="entry name" value="Ank_repeat_dom-contain_49"/>
</dbReference>
<feature type="non-terminal residue" evidence="3">
    <location>
        <position position="113"/>
    </location>
</feature>
<proteinExistence type="predicted"/>
<evidence type="ECO:0000256" key="2">
    <source>
        <dbReference type="ARBA" id="ARBA00023043"/>
    </source>
</evidence>
<accession>A0A3B0X1I6</accession>
<dbReference type="PANTHER" id="PTHR24180">
    <property type="entry name" value="CYCLIN-DEPENDENT KINASE INHIBITOR 2C-RELATED"/>
    <property type="match status" value="1"/>
</dbReference>
<dbReference type="InterPro" id="IPR002110">
    <property type="entry name" value="Ankyrin_rpt"/>
</dbReference>
<dbReference type="EMBL" id="UOFB01000372">
    <property type="protein sequence ID" value="VAW49694.1"/>
    <property type="molecule type" value="Genomic_DNA"/>
</dbReference>
<dbReference type="Gene3D" id="1.25.40.20">
    <property type="entry name" value="Ankyrin repeat-containing domain"/>
    <property type="match status" value="1"/>
</dbReference>
<dbReference type="SMART" id="SM00248">
    <property type="entry name" value="ANK"/>
    <property type="match status" value="2"/>
</dbReference>
<dbReference type="PANTHER" id="PTHR24180:SF45">
    <property type="entry name" value="POLY [ADP-RIBOSE] POLYMERASE TANKYRASE"/>
    <property type="match status" value="1"/>
</dbReference>
<name>A0A3B0X1I6_9ZZZZ</name>
<dbReference type="PROSITE" id="PS50297">
    <property type="entry name" value="ANK_REP_REGION"/>
    <property type="match status" value="2"/>
</dbReference>
<keyword evidence="1" id="KW-0677">Repeat</keyword>